<dbReference type="InterPro" id="IPR045149">
    <property type="entry name" value="OS-9-like"/>
</dbReference>
<dbReference type="GO" id="GO:0030968">
    <property type="term" value="P:endoplasmic reticulum unfolded protein response"/>
    <property type="evidence" value="ECO:0007669"/>
    <property type="project" value="InterPro"/>
</dbReference>
<dbReference type="InterPro" id="IPR044865">
    <property type="entry name" value="MRH_dom"/>
</dbReference>
<reference evidence="7 8" key="1">
    <citation type="submission" date="2013-07" db="EMBL/GenBank/DDBJ databases">
        <authorList>
            <person name="Stoco P.H."/>
            <person name="Wagner G."/>
            <person name="Gerber A."/>
            <person name="Zaha A."/>
            <person name="Thompson C."/>
            <person name="Bartholomeu D.C."/>
            <person name="Luckemeyer D.D."/>
            <person name="Bahia D."/>
            <person name="Loreto E."/>
            <person name="Prestes E.B."/>
            <person name="Lima F.M."/>
            <person name="Rodrigues-Luiz G."/>
            <person name="Vallejo G.A."/>
            <person name="Filho J.F."/>
            <person name="Monteiro K.M."/>
            <person name="Tyler K.M."/>
            <person name="de Almeida L.G."/>
            <person name="Ortiz M.F."/>
            <person name="Siervo M.A."/>
            <person name="de Moraes M.H."/>
            <person name="Cunha O.L."/>
            <person name="Mendonca-Neto R."/>
            <person name="Silva R."/>
            <person name="Teixeira S.M."/>
            <person name="Murta S.M."/>
            <person name="Sincero T.C."/>
            <person name="Mendes T.A."/>
            <person name="Urmenyi T.P."/>
            <person name="Silva V.G."/>
            <person name="da Rocha W.D."/>
            <person name="Andersson B."/>
            <person name="Romanha A.J."/>
            <person name="Steindel M."/>
            <person name="de Vasconcelos A.T."/>
            <person name="Grisard E.C."/>
        </authorList>
    </citation>
    <scope>NUCLEOTIDE SEQUENCE [LARGE SCALE GENOMIC DNA]</scope>
    <source>
        <strain evidence="7 8">SC58</strain>
    </source>
</reference>
<evidence type="ECO:0000313" key="7">
    <source>
        <dbReference type="EMBL" id="ESL11599.1"/>
    </source>
</evidence>
<dbReference type="InterPro" id="IPR009011">
    <property type="entry name" value="Man6P_isomerase_rcpt-bd_dom_sf"/>
</dbReference>
<evidence type="ECO:0000256" key="2">
    <source>
        <dbReference type="ARBA" id="ARBA00022729"/>
    </source>
</evidence>
<dbReference type="GO" id="GO:0005788">
    <property type="term" value="C:endoplasmic reticulum lumen"/>
    <property type="evidence" value="ECO:0007669"/>
    <property type="project" value="TreeGrafter"/>
</dbReference>
<dbReference type="OrthoDB" id="448954at2759"/>
<keyword evidence="3" id="KW-0256">Endoplasmic reticulum</keyword>
<dbReference type="PANTHER" id="PTHR15414:SF0">
    <property type="entry name" value="ENDOPLASMIC RETICULUM LECTIN 1"/>
    <property type="match status" value="1"/>
</dbReference>
<dbReference type="InterPro" id="IPR012913">
    <property type="entry name" value="OS9-like_dom"/>
</dbReference>
<keyword evidence="4" id="KW-1015">Disulfide bond</keyword>
<dbReference type="Proteomes" id="UP000031737">
    <property type="component" value="Unassembled WGS sequence"/>
</dbReference>
<evidence type="ECO:0000256" key="1">
    <source>
        <dbReference type="ARBA" id="ARBA00004240"/>
    </source>
</evidence>
<protein>
    <recommendedName>
        <fullName evidence="6">MRH domain-containing protein</fullName>
    </recommendedName>
</protein>
<dbReference type="VEuPathDB" id="TriTrypDB:TRSC58_00646"/>
<organism evidence="7 8">
    <name type="scientific">Trypanosoma rangeli SC58</name>
    <dbReference type="NCBI Taxonomy" id="429131"/>
    <lineage>
        <taxon>Eukaryota</taxon>
        <taxon>Discoba</taxon>
        <taxon>Euglenozoa</taxon>
        <taxon>Kinetoplastea</taxon>
        <taxon>Metakinetoplastina</taxon>
        <taxon>Trypanosomatida</taxon>
        <taxon>Trypanosomatidae</taxon>
        <taxon>Trypanosoma</taxon>
        <taxon>Herpetosoma</taxon>
    </lineage>
</organism>
<feature type="signal peptide" evidence="5">
    <location>
        <begin position="1"/>
        <end position="19"/>
    </location>
</feature>
<feature type="domain" description="MRH" evidence="6">
    <location>
        <begin position="102"/>
        <end position="227"/>
    </location>
</feature>
<dbReference type="EMBL" id="AUPL01000646">
    <property type="protein sequence ID" value="ESL11599.1"/>
    <property type="molecule type" value="Genomic_DNA"/>
</dbReference>
<dbReference type="GO" id="GO:0030970">
    <property type="term" value="P:retrograde protein transport, ER to cytosol"/>
    <property type="evidence" value="ECO:0007669"/>
    <property type="project" value="TreeGrafter"/>
</dbReference>
<evidence type="ECO:0000256" key="4">
    <source>
        <dbReference type="ARBA" id="ARBA00023157"/>
    </source>
</evidence>
<keyword evidence="2 5" id="KW-0732">Signal</keyword>
<gene>
    <name evidence="7" type="ORF">TRSC58_00646</name>
</gene>
<comment type="caution">
    <text evidence="7">The sequence shown here is derived from an EMBL/GenBank/DDBJ whole genome shotgun (WGS) entry which is preliminary data.</text>
</comment>
<evidence type="ECO:0000256" key="5">
    <source>
        <dbReference type="SAM" id="SignalP"/>
    </source>
</evidence>
<dbReference type="AlphaFoldDB" id="A0A061J9Q2"/>
<feature type="chain" id="PRO_5001605983" description="MRH domain-containing protein" evidence="5">
    <location>
        <begin position="20"/>
        <end position="251"/>
    </location>
</feature>
<proteinExistence type="predicted"/>
<sequence length="251" mass="28583">MYLLWLLFAALMGLMLGDATPGPLEQAMGLNYKVLFSRNPVPRGLRKEQYYPVRLSNGSRFVCVVPEVSQQQETSAVLFVVNSDAPARFLQRIHERFHNVCVQMLDGWWTYRFCWNDKVEQLHLPVAILRDGVLLATESLGTPTRFLLGVAPSKEALNFHFGIDPFGDRYISTRYPNGDICDLTNAPRETEIRLYCAQPNEKEKMTLREVEVCRYVTSVKLKDACLPELQPQMGQQPITCHEIVFGTLQAA</sequence>
<evidence type="ECO:0000313" key="8">
    <source>
        <dbReference type="Proteomes" id="UP000031737"/>
    </source>
</evidence>
<dbReference type="Gene3D" id="2.70.130.10">
    <property type="entry name" value="Mannose-6-phosphate receptor binding domain"/>
    <property type="match status" value="1"/>
</dbReference>
<accession>A0A061J9Q2</accession>
<evidence type="ECO:0000256" key="3">
    <source>
        <dbReference type="ARBA" id="ARBA00022824"/>
    </source>
</evidence>
<evidence type="ECO:0000259" key="6">
    <source>
        <dbReference type="PROSITE" id="PS51914"/>
    </source>
</evidence>
<dbReference type="PANTHER" id="PTHR15414">
    <property type="entry name" value="OS-9-RELATED"/>
    <property type="match status" value="1"/>
</dbReference>
<name>A0A061J9Q2_TRYRA</name>
<comment type="subcellular location">
    <subcellularLocation>
        <location evidence="1">Endoplasmic reticulum</location>
    </subcellularLocation>
</comment>
<keyword evidence="8" id="KW-1185">Reference proteome</keyword>
<dbReference type="PROSITE" id="PS51914">
    <property type="entry name" value="MRH"/>
    <property type="match status" value="1"/>
</dbReference>
<dbReference type="Pfam" id="PF07915">
    <property type="entry name" value="PRKCSH"/>
    <property type="match status" value="1"/>
</dbReference>